<gene>
    <name evidence="9" type="ORF">CEUSTIGMA_g1357.t1</name>
</gene>
<dbReference type="Gene3D" id="1.10.1370.10">
    <property type="entry name" value="Neurolysin, domain 3"/>
    <property type="match status" value="2"/>
</dbReference>
<dbReference type="OrthoDB" id="534666at2759"/>
<protein>
    <recommendedName>
        <fullName evidence="8">Peptidase M3A/M3B catalytic domain-containing protein</fullName>
    </recommendedName>
</protein>
<evidence type="ECO:0000256" key="7">
    <source>
        <dbReference type="RuleBase" id="RU003435"/>
    </source>
</evidence>
<dbReference type="SUPFAM" id="SSF55486">
    <property type="entry name" value="Metalloproteases ('zincins'), catalytic domain"/>
    <property type="match status" value="1"/>
</dbReference>
<reference evidence="9 10" key="1">
    <citation type="submission" date="2017-08" db="EMBL/GenBank/DDBJ databases">
        <title>Acidophilic green algal genome provides insights into adaptation to an acidic environment.</title>
        <authorList>
            <person name="Hirooka S."/>
            <person name="Hirose Y."/>
            <person name="Kanesaki Y."/>
            <person name="Higuchi S."/>
            <person name="Fujiwara T."/>
            <person name="Onuma R."/>
            <person name="Era A."/>
            <person name="Ohbayashi R."/>
            <person name="Uzuka A."/>
            <person name="Nozaki H."/>
            <person name="Yoshikawa H."/>
            <person name="Miyagishima S.Y."/>
        </authorList>
    </citation>
    <scope>NUCLEOTIDE SEQUENCE [LARGE SCALE GENOMIC DNA]</scope>
    <source>
        <strain evidence="9 10">NIES-2499</strain>
    </source>
</reference>
<keyword evidence="3 7" id="KW-0479">Metal-binding</keyword>
<evidence type="ECO:0000256" key="1">
    <source>
        <dbReference type="ARBA" id="ARBA00006040"/>
    </source>
</evidence>
<name>A0A250WSU0_9CHLO</name>
<keyword evidence="6 7" id="KW-0482">Metalloprotease</keyword>
<dbReference type="GO" id="GO:0046872">
    <property type="term" value="F:metal ion binding"/>
    <property type="evidence" value="ECO:0007669"/>
    <property type="project" value="UniProtKB-UniRule"/>
</dbReference>
<sequence length="648" mass="72705">MRAAYKSTCIKKLKYALPSRTSYIAHAIDLRMTASEPAQKLINELNSTYEKVGWHSRYPNLTPNMGSSTEALAKTKTEYEAFLGDPAKLKEVRERMKDADLTPEQMKVLQIFERTFKCYIIEDLEAKNVKERLNTLEAELSESRNQLALGYKDPQADGEFKKCSSVQLRSIMRVNDDEATRKACFEGMRSIGPFVAERFVEIVKCRNRLARSLGYEDYYDFKVTSAEGFGKTRLFEIMDDLETKTRPLMHGARKALLESKGASALEPYNIGYALSGDTEKALDPYFPFEDAVDVWARTFAALGIKYNGATMTLDLCDREKKYSNGFCHWPQVAWRKPDGALVPSKANFTSLATPNQLGSGRTALVTLLHEGGHAAHMANIDQPSPFFGQERAPFSVAMAENQSMFLDAFAHDSAWLGRYARDKEGLVIPWSVIEEHIKASHPYEVMALRAMLAVPYFEKALYELPEDHLSVQSVLDLADKVEVEIQGGLSARPLMSVPHILADEASCYYHGYVLAEMSVHHTRAYFKAKYVQLVDNPKVGADLAESYWKPGNSEMFLDVVQKLTGKPLTADAWVEVLSTSVKDKLIEELRDYEEAVAKGPAISRGSEPDLGMRIILAHGDDVIGDSGKTGLQQACNEFKSWVQKTYFS</sequence>
<organism evidence="9 10">
    <name type="scientific">Chlamydomonas eustigma</name>
    <dbReference type="NCBI Taxonomy" id="1157962"/>
    <lineage>
        <taxon>Eukaryota</taxon>
        <taxon>Viridiplantae</taxon>
        <taxon>Chlorophyta</taxon>
        <taxon>core chlorophytes</taxon>
        <taxon>Chlorophyceae</taxon>
        <taxon>CS clade</taxon>
        <taxon>Chlamydomonadales</taxon>
        <taxon>Chlamydomonadaceae</taxon>
        <taxon>Chlamydomonas</taxon>
    </lineage>
</organism>
<comment type="cofactor">
    <cofactor evidence="7">
        <name>Zn(2+)</name>
        <dbReference type="ChEBI" id="CHEBI:29105"/>
    </cofactor>
    <text evidence="7">Binds 1 zinc ion.</text>
</comment>
<evidence type="ECO:0000313" key="10">
    <source>
        <dbReference type="Proteomes" id="UP000232323"/>
    </source>
</evidence>
<evidence type="ECO:0000256" key="2">
    <source>
        <dbReference type="ARBA" id="ARBA00022670"/>
    </source>
</evidence>
<dbReference type="InterPro" id="IPR024079">
    <property type="entry name" value="MetalloPept_cat_dom_sf"/>
</dbReference>
<comment type="similarity">
    <text evidence="1 7">Belongs to the peptidase M3 family.</text>
</comment>
<dbReference type="Pfam" id="PF01432">
    <property type="entry name" value="Peptidase_M3"/>
    <property type="match status" value="1"/>
</dbReference>
<evidence type="ECO:0000313" key="9">
    <source>
        <dbReference type="EMBL" id="GAX73907.1"/>
    </source>
</evidence>
<dbReference type="AlphaFoldDB" id="A0A250WSU0"/>
<dbReference type="EMBL" id="BEGY01000005">
    <property type="protein sequence ID" value="GAX73907.1"/>
    <property type="molecule type" value="Genomic_DNA"/>
</dbReference>
<evidence type="ECO:0000259" key="8">
    <source>
        <dbReference type="Pfam" id="PF01432"/>
    </source>
</evidence>
<dbReference type="GO" id="GO:0004222">
    <property type="term" value="F:metalloendopeptidase activity"/>
    <property type="evidence" value="ECO:0007669"/>
    <property type="project" value="InterPro"/>
</dbReference>
<accession>A0A250WSU0</accession>
<comment type="caution">
    <text evidence="9">The sequence shown here is derived from an EMBL/GenBank/DDBJ whole genome shotgun (WGS) entry which is preliminary data.</text>
</comment>
<dbReference type="InterPro" id="IPR001567">
    <property type="entry name" value="Pept_M3A_M3B_dom"/>
</dbReference>
<keyword evidence="5 7" id="KW-0862">Zinc</keyword>
<dbReference type="Gene3D" id="3.40.390.10">
    <property type="entry name" value="Collagenase (Catalytic Domain)"/>
    <property type="match status" value="1"/>
</dbReference>
<feature type="domain" description="Peptidase M3A/M3B catalytic" evidence="8">
    <location>
        <begin position="172"/>
        <end position="575"/>
    </location>
</feature>
<proteinExistence type="inferred from homology"/>
<keyword evidence="4 7" id="KW-0378">Hydrolase</keyword>
<keyword evidence="10" id="KW-1185">Reference proteome</keyword>
<dbReference type="InterPro" id="IPR045090">
    <property type="entry name" value="Pept_M3A_M3B"/>
</dbReference>
<dbReference type="GO" id="GO:0006508">
    <property type="term" value="P:proteolysis"/>
    <property type="evidence" value="ECO:0007669"/>
    <property type="project" value="UniProtKB-KW"/>
</dbReference>
<evidence type="ECO:0000256" key="3">
    <source>
        <dbReference type="ARBA" id="ARBA00022723"/>
    </source>
</evidence>
<dbReference type="PANTHER" id="PTHR11804">
    <property type="entry name" value="PROTEASE M3 THIMET OLIGOPEPTIDASE-RELATED"/>
    <property type="match status" value="1"/>
</dbReference>
<dbReference type="GO" id="GO:0006518">
    <property type="term" value="P:peptide metabolic process"/>
    <property type="evidence" value="ECO:0007669"/>
    <property type="project" value="TreeGrafter"/>
</dbReference>
<keyword evidence="2 7" id="KW-0645">Protease</keyword>
<evidence type="ECO:0000256" key="6">
    <source>
        <dbReference type="ARBA" id="ARBA00023049"/>
    </source>
</evidence>
<dbReference type="InterPro" id="IPR024077">
    <property type="entry name" value="Neurolysin/TOP_dom2"/>
</dbReference>
<evidence type="ECO:0000256" key="4">
    <source>
        <dbReference type="ARBA" id="ARBA00022801"/>
    </source>
</evidence>
<evidence type="ECO:0000256" key="5">
    <source>
        <dbReference type="ARBA" id="ARBA00022833"/>
    </source>
</evidence>
<dbReference type="Proteomes" id="UP000232323">
    <property type="component" value="Unassembled WGS sequence"/>
</dbReference>
<dbReference type="PANTHER" id="PTHR11804:SF84">
    <property type="entry name" value="SACCHAROLYSIN"/>
    <property type="match status" value="1"/>
</dbReference>